<sequence length="220" mass="24762">MSALANATELDPSSAHVIHHPLFRKVEDRWESSGDCTSLTTSLGFGFWANYCTSRYSSSKTTRFRFKTQHQRLLFHWQDDNIRPNLVTHVIGASYQSLETGRIQILAVSGNGDHIENGQQIYITQAMVDTASSIELSYLYDVGWPQYDQFKKTGNSFMRRLGGIDATVKGLCSTPCMTIDRRGARGVETGVVLFLDTREVELLLGWREGRRAIQMDGSES</sequence>
<dbReference type="AlphaFoldDB" id="A0AA39P8P5"/>
<proteinExistence type="predicted"/>
<keyword evidence="2" id="KW-1185">Reference proteome</keyword>
<organism evidence="1 2">
    <name type="scientific">Armillaria novae-zelandiae</name>
    <dbReference type="NCBI Taxonomy" id="153914"/>
    <lineage>
        <taxon>Eukaryota</taxon>
        <taxon>Fungi</taxon>
        <taxon>Dikarya</taxon>
        <taxon>Basidiomycota</taxon>
        <taxon>Agaricomycotina</taxon>
        <taxon>Agaricomycetes</taxon>
        <taxon>Agaricomycetidae</taxon>
        <taxon>Agaricales</taxon>
        <taxon>Marasmiineae</taxon>
        <taxon>Physalacriaceae</taxon>
        <taxon>Armillaria</taxon>
    </lineage>
</organism>
<reference evidence="1" key="1">
    <citation type="submission" date="2023-06" db="EMBL/GenBank/DDBJ databases">
        <authorList>
            <consortium name="Lawrence Berkeley National Laboratory"/>
            <person name="Ahrendt S."/>
            <person name="Sahu N."/>
            <person name="Indic B."/>
            <person name="Wong-Bajracharya J."/>
            <person name="Merenyi Z."/>
            <person name="Ke H.-M."/>
            <person name="Monk M."/>
            <person name="Kocsube S."/>
            <person name="Drula E."/>
            <person name="Lipzen A."/>
            <person name="Balint B."/>
            <person name="Henrissat B."/>
            <person name="Andreopoulos B."/>
            <person name="Martin F.M."/>
            <person name="Harder C.B."/>
            <person name="Rigling D."/>
            <person name="Ford K.L."/>
            <person name="Foster G.D."/>
            <person name="Pangilinan J."/>
            <person name="Papanicolaou A."/>
            <person name="Barry K."/>
            <person name="LaButti K."/>
            <person name="Viragh M."/>
            <person name="Koriabine M."/>
            <person name="Yan M."/>
            <person name="Riley R."/>
            <person name="Champramary S."/>
            <person name="Plett K.L."/>
            <person name="Tsai I.J."/>
            <person name="Slot J."/>
            <person name="Sipos G."/>
            <person name="Plett J."/>
            <person name="Nagy L.G."/>
            <person name="Grigoriev I.V."/>
        </authorList>
    </citation>
    <scope>NUCLEOTIDE SEQUENCE</scope>
    <source>
        <strain evidence="1">ICMP 16352</strain>
    </source>
</reference>
<name>A0AA39P8P5_9AGAR</name>
<accession>A0AA39P8P5</accession>
<evidence type="ECO:0000313" key="2">
    <source>
        <dbReference type="Proteomes" id="UP001175227"/>
    </source>
</evidence>
<protein>
    <submittedName>
        <fullName evidence="1">Uncharacterized protein</fullName>
    </submittedName>
</protein>
<evidence type="ECO:0000313" key="1">
    <source>
        <dbReference type="EMBL" id="KAK0479316.1"/>
    </source>
</evidence>
<comment type="caution">
    <text evidence="1">The sequence shown here is derived from an EMBL/GenBank/DDBJ whole genome shotgun (WGS) entry which is preliminary data.</text>
</comment>
<dbReference type="EMBL" id="JAUEPR010000012">
    <property type="protein sequence ID" value="KAK0479316.1"/>
    <property type="molecule type" value="Genomic_DNA"/>
</dbReference>
<dbReference type="Proteomes" id="UP001175227">
    <property type="component" value="Unassembled WGS sequence"/>
</dbReference>
<gene>
    <name evidence="1" type="ORF">IW261DRAFT_1420040</name>
</gene>